<dbReference type="Gene3D" id="3.90.1150.10">
    <property type="entry name" value="Aspartate Aminotransferase, domain 1"/>
    <property type="match status" value="1"/>
</dbReference>
<dbReference type="InterPro" id="IPR015422">
    <property type="entry name" value="PyrdxlP-dep_Trfase_small"/>
</dbReference>
<evidence type="ECO:0000256" key="2">
    <source>
        <dbReference type="ARBA" id="ARBA00037999"/>
    </source>
</evidence>
<keyword evidence="8" id="KW-1185">Reference proteome</keyword>
<dbReference type="GO" id="GO:0008483">
    <property type="term" value="F:transaminase activity"/>
    <property type="evidence" value="ECO:0007669"/>
    <property type="project" value="UniProtKB-KW"/>
</dbReference>
<feature type="modified residue" description="N6-(pyridoxal phosphate)lysine" evidence="4">
    <location>
        <position position="186"/>
    </location>
</feature>
<dbReference type="Gene3D" id="3.40.640.10">
    <property type="entry name" value="Type I PLP-dependent aspartate aminotransferase-like (Major domain)"/>
    <property type="match status" value="1"/>
</dbReference>
<protein>
    <submittedName>
        <fullName evidence="7">Aminotransferase class I/II-fold pyridoxal phosphate-dependent enzyme</fullName>
    </submittedName>
</protein>
<dbReference type="RefSeq" id="WP_342822119.1">
    <property type="nucleotide sequence ID" value="NZ_CP046146.1"/>
</dbReference>
<gene>
    <name evidence="6" type="ORF">GKO46_05105</name>
    <name evidence="7" type="ORF">GKO48_04155</name>
</gene>
<proteinExistence type="inferred from homology"/>
<dbReference type="PIRSF" id="PIRSF000390">
    <property type="entry name" value="PLP_StrS"/>
    <property type="match status" value="1"/>
</dbReference>
<evidence type="ECO:0000313" key="7">
    <source>
        <dbReference type="EMBL" id="WFG38836.1"/>
    </source>
</evidence>
<keyword evidence="7" id="KW-0032">Aminotransferase</keyword>
<keyword evidence="7" id="KW-0808">Transferase</keyword>
<dbReference type="AlphaFoldDB" id="A0AAJ5ZHE7"/>
<reference evidence="7" key="2">
    <citation type="journal article" date="2023" name="Nat. Commun.">
        <title>Cultivation of marine bacteria of the SAR202 clade.</title>
        <authorList>
            <person name="Lim Y."/>
            <person name="Seo J.H."/>
            <person name="Giovannoni S.J."/>
            <person name="Kang I."/>
            <person name="Cho J.C."/>
        </authorList>
    </citation>
    <scope>NUCLEOTIDE SEQUENCE</scope>
    <source>
        <strain evidence="7">JH1073</strain>
    </source>
</reference>
<evidence type="ECO:0000256" key="5">
    <source>
        <dbReference type="RuleBase" id="RU004508"/>
    </source>
</evidence>
<evidence type="ECO:0000256" key="3">
    <source>
        <dbReference type="PIRSR" id="PIRSR000390-1"/>
    </source>
</evidence>
<dbReference type="GO" id="GO:0000271">
    <property type="term" value="P:polysaccharide biosynthetic process"/>
    <property type="evidence" value="ECO:0007669"/>
    <property type="project" value="TreeGrafter"/>
</dbReference>
<dbReference type="PANTHER" id="PTHR30244">
    <property type="entry name" value="TRANSAMINASE"/>
    <property type="match status" value="1"/>
</dbReference>
<dbReference type="EMBL" id="CP046147">
    <property type="protein sequence ID" value="WFG38836.1"/>
    <property type="molecule type" value="Genomic_DNA"/>
</dbReference>
<sequence>MNIPFMRLDRQFEQHKDAIMALCEQVFSHGRVLQGPEVANLENQLCDLMGTTEAVAVGSATDALFFALIAAGIKSGDAVAVPAMTFVATASPVIRAGAKPVFVDTGDNFQPDVSQLIDLVNSGSVQAVVAAHLYGQLFDITPLADACRANGIVLIEDAAQGIGATYNGSAPGAQSFAASLSFDPMKVAGAFGSGGAIVTNNSAAAERIKRLRYHGRDKSRSYQELGYNSQLASIQAAIVGFKLEHLDEWTERRQQIARRYTAVLDEISSATPPLELPEARHVFHKYVLTAGADRDRLKKHLAAAGVGTMIHYASPLHREPMFAEYLNTESSFPEADRLSREALSLPMYPELDDTDVDHVCDQLTRFGW</sequence>
<dbReference type="Pfam" id="PF01041">
    <property type="entry name" value="DegT_DnrJ_EryC1"/>
    <property type="match status" value="1"/>
</dbReference>
<dbReference type="InterPro" id="IPR015424">
    <property type="entry name" value="PyrdxlP-dep_Trfase"/>
</dbReference>
<accession>A0AAJ5ZHE7</accession>
<feature type="active site" description="Proton acceptor" evidence="3">
    <location>
        <position position="186"/>
    </location>
</feature>
<dbReference type="CDD" id="cd00616">
    <property type="entry name" value="AHBA_syn"/>
    <property type="match status" value="1"/>
</dbReference>
<organism evidence="7 8">
    <name type="scientific">Candidatus Lucifugimonas marina</name>
    <dbReference type="NCBI Taxonomy" id="3038979"/>
    <lineage>
        <taxon>Bacteria</taxon>
        <taxon>Bacillati</taxon>
        <taxon>Chloroflexota</taxon>
        <taxon>Dehalococcoidia</taxon>
        <taxon>SAR202 cluster</taxon>
        <taxon>Candidatus Lucifugimonadales</taxon>
        <taxon>Candidatus Lucifugimonadaceae</taxon>
        <taxon>Candidatus Lucifugimonas</taxon>
    </lineage>
</organism>
<evidence type="ECO:0000256" key="4">
    <source>
        <dbReference type="PIRSR" id="PIRSR000390-2"/>
    </source>
</evidence>
<evidence type="ECO:0000313" key="9">
    <source>
        <dbReference type="Proteomes" id="UP001321249"/>
    </source>
</evidence>
<dbReference type="SUPFAM" id="SSF53383">
    <property type="entry name" value="PLP-dependent transferases"/>
    <property type="match status" value="1"/>
</dbReference>
<dbReference type="InterPro" id="IPR000653">
    <property type="entry name" value="DegT/StrS_aminotransferase"/>
</dbReference>
<keyword evidence="1 4" id="KW-0663">Pyridoxal phosphate</keyword>
<evidence type="ECO:0000313" key="8">
    <source>
        <dbReference type="Proteomes" id="UP001219901"/>
    </source>
</evidence>
<dbReference type="GO" id="GO:0030170">
    <property type="term" value="F:pyridoxal phosphate binding"/>
    <property type="evidence" value="ECO:0007669"/>
    <property type="project" value="TreeGrafter"/>
</dbReference>
<dbReference type="Proteomes" id="UP001321249">
    <property type="component" value="Unassembled WGS sequence"/>
</dbReference>
<name>A0AAJ5ZHE7_9CHLR</name>
<dbReference type="Proteomes" id="UP001219901">
    <property type="component" value="Chromosome"/>
</dbReference>
<evidence type="ECO:0000256" key="1">
    <source>
        <dbReference type="ARBA" id="ARBA00022898"/>
    </source>
</evidence>
<evidence type="ECO:0000313" key="6">
    <source>
        <dbReference type="EMBL" id="MDG0866450.1"/>
    </source>
</evidence>
<reference evidence="8 9" key="1">
    <citation type="submission" date="2019-11" db="EMBL/GenBank/DDBJ databases">
        <authorList>
            <person name="Cho J.-C."/>
        </authorList>
    </citation>
    <scope>NUCLEOTIDE SEQUENCE [LARGE SCALE GENOMIC DNA]</scope>
    <source>
        <strain evidence="7 8">JH1073</strain>
        <strain evidence="6 9">JH702</strain>
    </source>
</reference>
<dbReference type="PANTHER" id="PTHR30244:SF36">
    <property type="entry name" value="3-OXO-GLUCOSE-6-PHOSPHATE:GLUTAMATE AMINOTRANSFERASE"/>
    <property type="match status" value="1"/>
</dbReference>
<comment type="similarity">
    <text evidence="2 5">Belongs to the DegT/DnrJ/EryC1 family.</text>
</comment>
<reference evidence="8" key="3">
    <citation type="submission" date="2023-06" db="EMBL/GenBank/DDBJ databases">
        <title>Pangenomics reveal diversification of enzyme families and niche specialization in globally abundant SAR202 bacteria.</title>
        <authorList>
            <person name="Saw J.H.W."/>
        </authorList>
    </citation>
    <scope>NUCLEOTIDE SEQUENCE [LARGE SCALE GENOMIC DNA]</scope>
    <source>
        <strain evidence="8">JH1073</strain>
    </source>
</reference>
<dbReference type="InterPro" id="IPR015421">
    <property type="entry name" value="PyrdxlP-dep_Trfase_major"/>
</dbReference>
<dbReference type="EMBL" id="WMBE01000001">
    <property type="protein sequence ID" value="MDG0866450.1"/>
    <property type="molecule type" value="Genomic_DNA"/>
</dbReference>